<evidence type="ECO:0000313" key="1">
    <source>
        <dbReference type="EMBL" id="SEJ45440.1"/>
    </source>
</evidence>
<evidence type="ECO:0000313" key="2">
    <source>
        <dbReference type="Proteomes" id="UP000242930"/>
    </source>
</evidence>
<keyword evidence="2" id="KW-1185">Reference proteome</keyword>
<proteinExistence type="predicted"/>
<dbReference type="AlphaFoldDB" id="A0A1H6Z7B5"/>
<accession>A0A1H6Z7B5</accession>
<dbReference type="RefSeq" id="WP_090311272.1">
    <property type="nucleotide sequence ID" value="NZ_FNZE01000009.1"/>
</dbReference>
<gene>
    <name evidence="1" type="ORF">SAMN05216201_10928</name>
</gene>
<dbReference type="STRING" id="915471.SAMN05216201_10928"/>
<dbReference type="EMBL" id="FNZE01000009">
    <property type="protein sequence ID" value="SEJ45440.1"/>
    <property type="molecule type" value="Genomic_DNA"/>
</dbReference>
<protein>
    <submittedName>
        <fullName evidence="1">Uncharacterized protein</fullName>
    </submittedName>
</protein>
<dbReference type="OrthoDB" id="6706661at2"/>
<name>A0A1H6Z7B5_9PSED</name>
<reference evidence="2" key="1">
    <citation type="submission" date="2016-10" db="EMBL/GenBank/DDBJ databases">
        <authorList>
            <person name="Varghese N."/>
            <person name="Submissions S."/>
        </authorList>
    </citation>
    <scope>NUCLEOTIDE SEQUENCE [LARGE SCALE GENOMIC DNA]</scope>
    <source>
        <strain evidence="2">LMG 25967</strain>
    </source>
</reference>
<organism evidence="1 2">
    <name type="scientific">Pseudomonas linyingensis</name>
    <dbReference type="NCBI Taxonomy" id="915471"/>
    <lineage>
        <taxon>Bacteria</taxon>
        <taxon>Pseudomonadati</taxon>
        <taxon>Pseudomonadota</taxon>
        <taxon>Gammaproteobacteria</taxon>
        <taxon>Pseudomonadales</taxon>
        <taxon>Pseudomonadaceae</taxon>
        <taxon>Pseudomonas</taxon>
    </lineage>
</organism>
<sequence>MNLQRLFKLTVWLAGLWLAWIVLTPSPQTTQVNGDLAGGQLQLGNHRLQALQPFQLEEALVLGREDYRFDRGAQVSPTDLALGWGPMADLGISRQIEIRQSNRWYYWWADELPIPRREIERHSANMHMIPASAAVAATLDSLQEGARIRLSGQLVRVDGDDGFRWVSSLSREDTGSGACELVWVEELAVLP</sequence>
<dbReference type="Proteomes" id="UP000242930">
    <property type="component" value="Unassembled WGS sequence"/>
</dbReference>